<dbReference type="AlphaFoldDB" id="A0A310SX62"/>
<feature type="compositionally biased region" description="Basic and acidic residues" evidence="1">
    <location>
        <begin position="141"/>
        <end position="155"/>
    </location>
</feature>
<feature type="region of interest" description="Disordered" evidence="1">
    <location>
        <begin position="141"/>
        <end position="169"/>
    </location>
</feature>
<feature type="region of interest" description="Disordered" evidence="1">
    <location>
        <begin position="269"/>
        <end position="298"/>
    </location>
</feature>
<evidence type="ECO:0000313" key="2">
    <source>
        <dbReference type="EMBL" id="OAD62843.1"/>
    </source>
</evidence>
<gene>
    <name evidence="2" type="ORF">WN48_07093</name>
</gene>
<feature type="region of interest" description="Disordered" evidence="1">
    <location>
        <begin position="1"/>
        <end position="45"/>
    </location>
</feature>
<name>A0A310SX62_9HYME</name>
<sequence length="298" mass="33446">MHTSKPNSRERQAAKRFSISFSVDRGSERSRREGRAAMDHANHTRTRARTLNESRFTRVSIPPRPFLHCVIVVSSWIAASHRRTGSSVIARVRSFDLEWDRRGAEVDTRSCLDAAQRCWRSGSGGDDDIWGIPCADETFTDKSEPIRDPVRGYEHLDDEDQDDRGGEEGERTWEDFLALGERKRKSSETNCFCTRMGEQRGENETTKIVDDGNGNGLIGILSAWNDSWFTTARPGNHDFLPDYHLQDSSVVRLSSAIEEDIIDCKEAGNTHKAPGMAGTKSVTIHPTLQPPSVRATND</sequence>
<reference evidence="2 3" key="1">
    <citation type="submission" date="2015-07" db="EMBL/GenBank/DDBJ databases">
        <title>The genome of Eufriesea mexicana.</title>
        <authorList>
            <person name="Pan H."/>
            <person name="Kapheim K."/>
        </authorList>
    </citation>
    <scope>NUCLEOTIDE SEQUENCE [LARGE SCALE GENOMIC DNA]</scope>
    <source>
        <strain evidence="2">0111107269</strain>
        <tissue evidence="2">Whole body</tissue>
    </source>
</reference>
<dbReference type="Proteomes" id="UP000250275">
    <property type="component" value="Unassembled WGS sequence"/>
</dbReference>
<keyword evidence="3" id="KW-1185">Reference proteome</keyword>
<protein>
    <submittedName>
        <fullName evidence="2">Uncharacterized protein</fullName>
    </submittedName>
</protein>
<accession>A0A310SX62</accession>
<proteinExistence type="predicted"/>
<organism evidence="2 3">
    <name type="scientific">Eufriesea mexicana</name>
    <dbReference type="NCBI Taxonomy" id="516756"/>
    <lineage>
        <taxon>Eukaryota</taxon>
        <taxon>Metazoa</taxon>
        <taxon>Ecdysozoa</taxon>
        <taxon>Arthropoda</taxon>
        <taxon>Hexapoda</taxon>
        <taxon>Insecta</taxon>
        <taxon>Pterygota</taxon>
        <taxon>Neoptera</taxon>
        <taxon>Endopterygota</taxon>
        <taxon>Hymenoptera</taxon>
        <taxon>Apocrita</taxon>
        <taxon>Aculeata</taxon>
        <taxon>Apoidea</taxon>
        <taxon>Anthophila</taxon>
        <taxon>Apidae</taxon>
        <taxon>Eufriesea</taxon>
    </lineage>
</organism>
<feature type="compositionally biased region" description="Basic and acidic residues" evidence="1">
    <location>
        <begin position="25"/>
        <end position="42"/>
    </location>
</feature>
<evidence type="ECO:0000313" key="3">
    <source>
        <dbReference type="Proteomes" id="UP000250275"/>
    </source>
</evidence>
<evidence type="ECO:0000256" key="1">
    <source>
        <dbReference type="SAM" id="MobiDB-lite"/>
    </source>
</evidence>
<dbReference type="EMBL" id="KQ759796">
    <property type="protein sequence ID" value="OAD62843.1"/>
    <property type="molecule type" value="Genomic_DNA"/>
</dbReference>